<evidence type="ECO:0000256" key="1">
    <source>
        <dbReference type="ARBA" id="ARBA00004141"/>
    </source>
</evidence>
<dbReference type="Pfam" id="PF01544">
    <property type="entry name" value="CorA"/>
    <property type="match status" value="1"/>
</dbReference>
<protein>
    <submittedName>
        <fullName evidence="6">Uncharacterized protein</fullName>
    </submittedName>
</protein>
<dbReference type="PROSITE" id="PS51257">
    <property type="entry name" value="PROKAR_LIPOPROTEIN"/>
    <property type="match status" value="1"/>
</dbReference>
<evidence type="ECO:0000256" key="3">
    <source>
        <dbReference type="ARBA" id="ARBA00022989"/>
    </source>
</evidence>
<organism evidence="6 7">
    <name type="scientific">Marasmiellus scandens</name>
    <dbReference type="NCBI Taxonomy" id="2682957"/>
    <lineage>
        <taxon>Eukaryota</taxon>
        <taxon>Fungi</taxon>
        <taxon>Dikarya</taxon>
        <taxon>Basidiomycota</taxon>
        <taxon>Agaricomycotina</taxon>
        <taxon>Agaricomycetes</taxon>
        <taxon>Agaricomycetidae</taxon>
        <taxon>Agaricales</taxon>
        <taxon>Marasmiineae</taxon>
        <taxon>Omphalotaceae</taxon>
        <taxon>Marasmiellus</taxon>
    </lineage>
</organism>
<dbReference type="Gene3D" id="1.20.58.340">
    <property type="entry name" value="Magnesium transport protein CorA, transmembrane region"/>
    <property type="match status" value="1"/>
</dbReference>
<evidence type="ECO:0000313" key="6">
    <source>
        <dbReference type="EMBL" id="KAK7441984.1"/>
    </source>
</evidence>
<comment type="subcellular location">
    <subcellularLocation>
        <location evidence="1">Membrane</location>
        <topology evidence="1">Multi-pass membrane protein</topology>
    </subcellularLocation>
</comment>
<dbReference type="SUPFAM" id="SSF144083">
    <property type="entry name" value="Magnesium transport protein CorA, transmembrane region"/>
    <property type="match status" value="1"/>
</dbReference>
<keyword evidence="3 5" id="KW-1133">Transmembrane helix</keyword>
<comment type="caution">
    <text evidence="6">The sequence shown here is derived from an EMBL/GenBank/DDBJ whole genome shotgun (WGS) entry which is preliminary data.</text>
</comment>
<dbReference type="InterPro" id="IPR002523">
    <property type="entry name" value="MgTranspt_CorA/ZnTranspt_ZntB"/>
</dbReference>
<feature type="transmembrane region" description="Helical" evidence="5">
    <location>
        <begin position="6"/>
        <end position="25"/>
    </location>
</feature>
<accession>A0ABR1IY01</accession>
<evidence type="ECO:0000256" key="5">
    <source>
        <dbReference type="SAM" id="Phobius"/>
    </source>
</evidence>
<dbReference type="InterPro" id="IPR045863">
    <property type="entry name" value="CorA_TM1_TM2"/>
</dbReference>
<keyword evidence="2 5" id="KW-0812">Transmembrane</keyword>
<keyword evidence="4 5" id="KW-0472">Membrane</keyword>
<dbReference type="Proteomes" id="UP001498398">
    <property type="component" value="Unassembled WGS sequence"/>
</dbReference>
<feature type="transmembrane region" description="Helical" evidence="5">
    <location>
        <begin position="37"/>
        <end position="58"/>
    </location>
</feature>
<name>A0ABR1IY01_9AGAR</name>
<proteinExistence type="predicted"/>
<evidence type="ECO:0000256" key="2">
    <source>
        <dbReference type="ARBA" id="ARBA00022692"/>
    </source>
</evidence>
<evidence type="ECO:0000313" key="7">
    <source>
        <dbReference type="Proteomes" id="UP001498398"/>
    </source>
</evidence>
<reference evidence="6 7" key="1">
    <citation type="submission" date="2024-01" db="EMBL/GenBank/DDBJ databases">
        <title>A draft genome for the cacao thread blight pathogen Marasmiellus scandens.</title>
        <authorList>
            <person name="Baruah I.K."/>
            <person name="Leung J."/>
            <person name="Bukari Y."/>
            <person name="Amoako-Attah I."/>
            <person name="Meinhardt L.W."/>
            <person name="Bailey B.A."/>
            <person name="Cohen S.P."/>
        </authorList>
    </citation>
    <scope>NUCLEOTIDE SEQUENCE [LARGE SCALE GENOMIC DNA]</scope>
    <source>
        <strain evidence="6 7">GH-19</strain>
    </source>
</reference>
<gene>
    <name evidence="6" type="ORF">VKT23_016262</name>
</gene>
<keyword evidence="7" id="KW-1185">Reference proteome</keyword>
<feature type="transmembrane region" description="Helical" evidence="5">
    <location>
        <begin position="73"/>
        <end position="93"/>
    </location>
</feature>
<dbReference type="EMBL" id="JBANRG010000060">
    <property type="protein sequence ID" value="KAK7441984.1"/>
    <property type="molecule type" value="Genomic_DNA"/>
</dbReference>
<sequence>MKQIAYLSMIFLPASFVAACFGMNVKEIAGAETNGTLPIYFETALPLTVITIWIIIAFQSEHLFSEHSFCMRLLWPVLFLRRFSFFSRFSWIGRWTATRKKRKDDNEIISGRSNQVEMKNLHGHRRQNRAQNGDFNPSLLEAGRSLEAASENTLPV</sequence>
<evidence type="ECO:0000256" key="4">
    <source>
        <dbReference type="ARBA" id="ARBA00023136"/>
    </source>
</evidence>